<dbReference type="RefSeq" id="WP_097191551.1">
    <property type="nucleotide sequence ID" value="NZ_OBKZ01000011.1"/>
</dbReference>
<sequence>MNISEKITDLKVKIKTKQAAFDRLASEIKKFEDQENTIRSKRDKASEILNKVSASDSAKSTARKTYNDLTKSIEKNEASKKSKLDARSKISSEIAELEYSILVIEALDFVEEMKNLTNIRDTAKLKEAFKTKLQPQNNNYPHQQ</sequence>
<name>A0AAX2H4E2_9PSED</name>
<dbReference type="AlphaFoldDB" id="A0AAX2H4E2"/>
<comment type="caution">
    <text evidence="1">The sequence shown here is derived from an EMBL/GenBank/DDBJ whole genome shotgun (WGS) entry which is preliminary data.</text>
</comment>
<proteinExistence type="predicted"/>
<evidence type="ECO:0000313" key="2">
    <source>
        <dbReference type="Proteomes" id="UP000219564"/>
    </source>
</evidence>
<accession>A0AAX2H4E2</accession>
<reference evidence="1 2" key="1">
    <citation type="submission" date="2017-08" db="EMBL/GenBank/DDBJ databases">
        <authorList>
            <person name="Chaillou S."/>
        </authorList>
    </citation>
    <scope>NUCLEOTIDE SEQUENCE [LARGE SCALE GENOMIC DNA]</scope>
    <source>
        <strain evidence="1 2">MFPA15A1205</strain>
    </source>
</reference>
<dbReference type="EMBL" id="OBKZ01000011">
    <property type="protein sequence ID" value="SOB51046.1"/>
    <property type="molecule type" value="Genomic_DNA"/>
</dbReference>
<evidence type="ECO:0000313" key="1">
    <source>
        <dbReference type="EMBL" id="SOB51046.1"/>
    </source>
</evidence>
<organism evidence="1 2">
    <name type="scientific">Pseudomonas lundensis</name>
    <dbReference type="NCBI Taxonomy" id="86185"/>
    <lineage>
        <taxon>Bacteria</taxon>
        <taxon>Pseudomonadati</taxon>
        <taxon>Pseudomonadota</taxon>
        <taxon>Gammaproteobacteria</taxon>
        <taxon>Pseudomonadales</taxon>
        <taxon>Pseudomonadaceae</taxon>
        <taxon>Pseudomonas</taxon>
    </lineage>
</organism>
<protein>
    <submittedName>
        <fullName evidence="1">Uncharacterized protein</fullName>
    </submittedName>
</protein>
<dbReference type="Proteomes" id="UP000219564">
    <property type="component" value="Unassembled WGS sequence"/>
</dbReference>
<gene>
    <name evidence="1" type="ORF">PLUA15_190073</name>
</gene>